<dbReference type="Proteomes" id="UP000007015">
    <property type="component" value="Chromosome 7"/>
</dbReference>
<dbReference type="SUPFAM" id="SSF81382">
    <property type="entry name" value="Skp1 dimerisation domain-like"/>
    <property type="match status" value="1"/>
</dbReference>
<evidence type="ECO:0000259" key="6">
    <source>
        <dbReference type="Pfam" id="PF03931"/>
    </source>
</evidence>
<evidence type="ECO:0000313" key="7">
    <source>
        <dbReference type="EMBL" id="EEC82479.1"/>
    </source>
</evidence>
<feature type="compositionally biased region" description="Basic and acidic residues" evidence="4">
    <location>
        <begin position="226"/>
        <end position="260"/>
    </location>
</feature>
<dbReference type="SMART" id="SM00512">
    <property type="entry name" value="Skp1"/>
    <property type="match status" value="1"/>
</dbReference>
<feature type="region of interest" description="Disordered" evidence="4">
    <location>
        <begin position="423"/>
        <end position="444"/>
    </location>
</feature>
<proteinExistence type="inferred from homology"/>
<evidence type="ECO:0000313" key="8">
    <source>
        <dbReference type="Proteomes" id="UP000007015"/>
    </source>
</evidence>
<dbReference type="Gramene" id="BGIOSGA026172-TA">
    <property type="protein sequence ID" value="BGIOSGA026172-PA"/>
    <property type="gene ID" value="BGIOSGA026172"/>
</dbReference>
<feature type="region of interest" description="Disordered" evidence="4">
    <location>
        <begin position="137"/>
        <end position="158"/>
    </location>
</feature>
<dbReference type="GO" id="GO:0006511">
    <property type="term" value="P:ubiquitin-dependent protein catabolic process"/>
    <property type="evidence" value="ECO:0007669"/>
    <property type="project" value="InterPro"/>
</dbReference>
<dbReference type="AlphaFoldDB" id="B8B4U7"/>
<dbReference type="EMBL" id="CM000132">
    <property type="protein sequence ID" value="EEC82479.1"/>
    <property type="molecule type" value="Genomic_DNA"/>
</dbReference>
<name>B8B4U7_ORYSI</name>
<evidence type="ECO:0000256" key="1">
    <source>
        <dbReference type="ARBA" id="ARBA00004906"/>
    </source>
</evidence>
<dbReference type="InterPro" id="IPR016897">
    <property type="entry name" value="SKP1"/>
</dbReference>
<dbReference type="HOGENOM" id="CLU_506615_0_0_1"/>
<dbReference type="OMA" id="WFSGTAW"/>
<evidence type="ECO:0000259" key="5">
    <source>
        <dbReference type="Pfam" id="PF01466"/>
    </source>
</evidence>
<feature type="compositionally biased region" description="Basic residues" evidence="4">
    <location>
        <begin position="261"/>
        <end position="271"/>
    </location>
</feature>
<dbReference type="UniPathway" id="UPA00143"/>
<feature type="compositionally biased region" description="Basic and acidic residues" evidence="4">
    <location>
        <begin position="203"/>
        <end position="219"/>
    </location>
</feature>
<comment type="pathway">
    <text evidence="1">Protein modification; protein ubiquitination.</text>
</comment>
<dbReference type="InterPro" id="IPR016072">
    <property type="entry name" value="Skp1_comp_dimer"/>
</dbReference>
<dbReference type="Pfam" id="PF01466">
    <property type="entry name" value="Skp1"/>
    <property type="match status" value="1"/>
</dbReference>
<dbReference type="InterPro" id="IPR036296">
    <property type="entry name" value="SKP1-like_dim_sf"/>
</dbReference>
<dbReference type="InterPro" id="IPR011333">
    <property type="entry name" value="SKP1/BTB/POZ_sf"/>
</dbReference>
<feature type="region of interest" description="Disordered" evidence="4">
    <location>
        <begin position="456"/>
        <end position="484"/>
    </location>
</feature>
<dbReference type="SUPFAM" id="SSF54695">
    <property type="entry name" value="POZ domain"/>
    <property type="match status" value="1"/>
</dbReference>
<evidence type="ECO:0008006" key="9">
    <source>
        <dbReference type="Google" id="ProtNLM"/>
    </source>
</evidence>
<dbReference type="PANTHER" id="PTHR11165">
    <property type="entry name" value="SKP1"/>
    <property type="match status" value="1"/>
</dbReference>
<protein>
    <recommendedName>
        <fullName evidence="9">SKP1 component POZ domain-containing protein</fullName>
    </recommendedName>
</protein>
<dbReference type="GO" id="GO:0016567">
    <property type="term" value="P:protein ubiquitination"/>
    <property type="evidence" value="ECO:0007669"/>
    <property type="project" value="UniProtKB-UniPathway"/>
</dbReference>
<feature type="region of interest" description="Disordered" evidence="4">
    <location>
        <begin position="173"/>
        <end position="280"/>
    </location>
</feature>
<sequence length="538" mass="59329">MITLKSSDGEPVEVTEASARISKVIGDKIDAGRGGEAIPLPHVDNKTLKKVIEYCDEHANENSDTDEQKEELKNWDKAFIDELDEDDGSFLFLVLLASSYLKIDGLLDLTYQRVADNSKAKTTEEIRKAFSTIEIELSDKEEEEQQQEEEIRPENHLKNFISEMYGLTDLVDEEEDGRGDDDRDAPADRDDRARGRRRGRRGHNNDHPRANQNWRCRDRDDDDWDERGRDFGRGRGEQRAIDQDYRRERTRSPRQRDRGGHSRHGGRRHHAGATDVDNVTDPVYPEPHLAEISLPSRQQELHTEVCKFRLLHALHTSPFRTQEIPASPPTSTGDQLLCLALVADKAMAAPPPTAMEDLAIRSSTGTEAWFSGTAWKPVPVARVFGRIREALPATPAVETPTTYQQIEEALMRLELAAAAARTPGDDTLLPQPMSPAPLAASPPRRLEDLASDAGADKILPAPLPRGAASPRDDPDASHPAPVGAGAGLAAGTRILAMRHRRTVHLASVGYHCVAAALDASISAVGRPHKEGEAPAEAA</sequence>
<keyword evidence="3" id="KW-0833">Ubl conjugation pathway</keyword>
<dbReference type="GO" id="GO:0009867">
    <property type="term" value="P:jasmonic acid mediated signaling pathway"/>
    <property type="evidence" value="ECO:0007669"/>
    <property type="project" value="UniProtKB-ARBA"/>
</dbReference>
<evidence type="ECO:0000256" key="3">
    <source>
        <dbReference type="ARBA" id="ARBA00022786"/>
    </source>
</evidence>
<comment type="similarity">
    <text evidence="2">Belongs to the SKP1 family.</text>
</comment>
<evidence type="ECO:0000256" key="2">
    <source>
        <dbReference type="ARBA" id="ARBA00009993"/>
    </source>
</evidence>
<evidence type="ECO:0000256" key="4">
    <source>
        <dbReference type="SAM" id="MobiDB-lite"/>
    </source>
</evidence>
<feature type="domain" description="SKP1 component POZ" evidence="6">
    <location>
        <begin position="1"/>
        <end position="59"/>
    </location>
</feature>
<dbReference type="STRING" id="39946.B8B4U7"/>
<organism evidence="7 8">
    <name type="scientific">Oryza sativa subsp. indica</name>
    <name type="common">Rice</name>
    <dbReference type="NCBI Taxonomy" id="39946"/>
    <lineage>
        <taxon>Eukaryota</taxon>
        <taxon>Viridiplantae</taxon>
        <taxon>Streptophyta</taxon>
        <taxon>Embryophyta</taxon>
        <taxon>Tracheophyta</taxon>
        <taxon>Spermatophyta</taxon>
        <taxon>Magnoliopsida</taxon>
        <taxon>Liliopsida</taxon>
        <taxon>Poales</taxon>
        <taxon>Poaceae</taxon>
        <taxon>BOP clade</taxon>
        <taxon>Oryzoideae</taxon>
        <taxon>Oryzeae</taxon>
        <taxon>Oryzinae</taxon>
        <taxon>Oryza</taxon>
        <taxon>Oryza sativa</taxon>
    </lineage>
</organism>
<keyword evidence="8" id="KW-1185">Reference proteome</keyword>
<gene>
    <name evidence="7" type="ORF">OsI_26929</name>
</gene>
<feature type="compositionally biased region" description="Acidic residues" evidence="4">
    <location>
        <begin position="139"/>
        <end position="148"/>
    </location>
</feature>
<feature type="compositionally biased region" description="Low complexity" evidence="4">
    <location>
        <begin position="428"/>
        <end position="443"/>
    </location>
</feature>
<feature type="domain" description="SKP1 component dimerisation" evidence="5">
    <location>
        <begin position="105"/>
        <end position="149"/>
    </location>
</feature>
<dbReference type="InterPro" id="IPR001232">
    <property type="entry name" value="SKP1-like"/>
</dbReference>
<accession>B8B4U7</accession>
<feature type="compositionally biased region" description="Basic and acidic residues" evidence="4">
    <location>
        <begin position="180"/>
        <end position="193"/>
    </location>
</feature>
<dbReference type="Gene3D" id="3.30.710.10">
    <property type="entry name" value="Potassium Channel Kv1.1, Chain A"/>
    <property type="match status" value="1"/>
</dbReference>
<dbReference type="Pfam" id="PF03931">
    <property type="entry name" value="Skp1_POZ"/>
    <property type="match status" value="1"/>
</dbReference>
<dbReference type="InterPro" id="IPR016073">
    <property type="entry name" value="Skp1_comp_POZ"/>
</dbReference>
<reference evidence="7 8" key="1">
    <citation type="journal article" date="2005" name="PLoS Biol.">
        <title>The genomes of Oryza sativa: a history of duplications.</title>
        <authorList>
            <person name="Yu J."/>
            <person name="Wang J."/>
            <person name="Lin W."/>
            <person name="Li S."/>
            <person name="Li H."/>
            <person name="Zhou J."/>
            <person name="Ni P."/>
            <person name="Dong W."/>
            <person name="Hu S."/>
            <person name="Zeng C."/>
            <person name="Zhang J."/>
            <person name="Zhang Y."/>
            <person name="Li R."/>
            <person name="Xu Z."/>
            <person name="Li S."/>
            <person name="Li X."/>
            <person name="Zheng H."/>
            <person name="Cong L."/>
            <person name="Lin L."/>
            <person name="Yin J."/>
            <person name="Geng J."/>
            <person name="Li G."/>
            <person name="Shi J."/>
            <person name="Liu J."/>
            <person name="Lv H."/>
            <person name="Li J."/>
            <person name="Wang J."/>
            <person name="Deng Y."/>
            <person name="Ran L."/>
            <person name="Shi X."/>
            <person name="Wang X."/>
            <person name="Wu Q."/>
            <person name="Li C."/>
            <person name="Ren X."/>
            <person name="Wang J."/>
            <person name="Wang X."/>
            <person name="Li D."/>
            <person name="Liu D."/>
            <person name="Zhang X."/>
            <person name="Ji Z."/>
            <person name="Zhao W."/>
            <person name="Sun Y."/>
            <person name="Zhang Z."/>
            <person name="Bao J."/>
            <person name="Han Y."/>
            <person name="Dong L."/>
            <person name="Ji J."/>
            <person name="Chen P."/>
            <person name="Wu S."/>
            <person name="Liu J."/>
            <person name="Xiao Y."/>
            <person name="Bu D."/>
            <person name="Tan J."/>
            <person name="Yang L."/>
            <person name="Ye C."/>
            <person name="Zhang J."/>
            <person name="Xu J."/>
            <person name="Zhou Y."/>
            <person name="Yu Y."/>
            <person name="Zhang B."/>
            <person name="Zhuang S."/>
            <person name="Wei H."/>
            <person name="Liu B."/>
            <person name="Lei M."/>
            <person name="Yu H."/>
            <person name="Li Y."/>
            <person name="Xu H."/>
            <person name="Wei S."/>
            <person name="He X."/>
            <person name="Fang L."/>
            <person name="Zhang Z."/>
            <person name="Zhang Y."/>
            <person name="Huang X."/>
            <person name="Su Z."/>
            <person name="Tong W."/>
            <person name="Li J."/>
            <person name="Tong Z."/>
            <person name="Li S."/>
            <person name="Ye J."/>
            <person name="Wang L."/>
            <person name="Fang L."/>
            <person name="Lei T."/>
            <person name="Chen C."/>
            <person name="Chen H."/>
            <person name="Xu Z."/>
            <person name="Li H."/>
            <person name="Huang H."/>
            <person name="Zhang F."/>
            <person name="Xu H."/>
            <person name="Li N."/>
            <person name="Zhao C."/>
            <person name="Li S."/>
            <person name="Dong L."/>
            <person name="Huang Y."/>
            <person name="Li L."/>
            <person name="Xi Y."/>
            <person name="Qi Q."/>
            <person name="Li W."/>
            <person name="Zhang B."/>
            <person name="Hu W."/>
            <person name="Zhang Y."/>
            <person name="Tian X."/>
            <person name="Jiao Y."/>
            <person name="Liang X."/>
            <person name="Jin J."/>
            <person name="Gao L."/>
            <person name="Zheng W."/>
            <person name="Hao B."/>
            <person name="Liu S."/>
            <person name="Wang W."/>
            <person name="Yuan L."/>
            <person name="Cao M."/>
            <person name="McDermott J."/>
            <person name="Samudrala R."/>
            <person name="Wang J."/>
            <person name="Wong G.K."/>
            <person name="Yang H."/>
        </authorList>
    </citation>
    <scope>NUCLEOTIDE SEQUENCE [LARGE SCALE GENOMIC DNA]</scope>
    <source>
        <strain evidence="8">cv. 93-11</strain>
    </source>
</reference>